<dbReference type="Proteomes" id="UP001054837">
    <property type="component" value="Unassembled WGS sequence"/>
</dbReference>
<dbReference type="GO" id="GO:0034587">
    <property type="term" value="P:piRNA processing"/>
    <property type="evidence" value="ECO:0007669"/>
    <property type="project" value="TreeGrafter"/>
</dbReference>
<reference evidence="1 2" key="1">
    <citation type="submission" date="2021-06" db="EMBL/GenBank/DDBJ databases">
        <title>Caerostris darwini draft genome.</title>
        <authorList>
            <person name="Kono N."/>
            <person name="Arakawa K."/>
        </authorList>
    </citation>
    <scope>NUCLEOTIDE SEQUENCE [LARGE SCALE GENOMIC DNA]</scope>
</reference>
<evidence type="ECO:0000313" key="2">
    <source>
        <dbReference type="Proteomes" id="UP001054837"/>
    </source>
</evidence>
<sequence length="178" mass="20699">MYNVRLVNAFDTRAADSLALMRQQKDCKIKKEVNSLDSCLSYYLEIPEEFLYGSIRLVVDKKSDFFHKHRPIAHKTLDVLIKNVAYLMLLKQEVERAFQVPLRRAFDVYLHCIQSATDRELILVPPVAHELPQDLLIEDVHVVRYRDHVSIPPVVSSGPPYREIRDPGKKYVEIINNV</sequence>
<dbReference type="PANTHER" id="PTHR46628:SF1">
    <property type="entry name" value="PIRNA BIOGENESIS PROTEIN EXD1"/>
    <property type="match status" value="1"/>
</dbReference>
<dbReference type="PANTHER" id="PTHR46628">
    <property type="entry name" value="PIRNA BIOGENESIS PROTEIN EXD1"/>
    <property type="match status" value="1"/>
</dbReference>
<dbReference type="GO" id="GO:1990923">
    <property type="term" value="C:PET complex"/>
    <property type="evidence" value="ECO:0007669"/>
    <property type="project" value="TreeGrafter"/>
</dbReference>
<proteinExistence type="predicted"/>
<comment type="caution">
    <text evidence="1">The sequence shown here is derived from an EMBL/GenBank/DDBJ whole genome shotgun (WGS) entry which is preliminary data.</text>
</comment>
<dbReference type="AlphaFoldDB" id="A0AAV4Q099"/>
<keyword evidence="2" id="KW-1185">Reference proteome</keyword>
<name>A0AAV4Q099_9ARAC</name>
<gene>
    <name evidence="1" type="primary">Exd1</name>
    <name evidence="1" type="ORF">CDAR_456981</name>
</gene>
<dbReference type="EMBL" id="BPLQ01003590">
    <property type="protein sequence ID" value="GIY01556.1"/>
    <property type="molecule type" value="Genomic_DNA"/>
</dbReference>
<accession>A0AAV4Q099</accession>
<evidence type="ECO:0000313" key="1">
    <source>
        <dbReference type="EMBL" id="GIY01556.1"/>
    </source>
</evidence>
<organism evidence="1 2">
    <name type="scientific">Caerostris darwini</name>
    <dbReference type="NCBI Taxonomy" id="1538125"/>
    <lineage>
        <taxon>Eukaryota</taxon>
        <taxon>Metazoa</taxon>
        <taxon>Ecdysozoa</taxon>
        <taxon>Arthropoda</taxon>
        <taxon>Chelicerata</taxon>
        <taxon>Arachnida</taxon>
        <taxon>Araneae</taxon>
        <taxon>Araneomorphae</taxon>
        <taxon>Entelegynae</taxon>
        <taxon>Araneoidea</taxon>
        <taxon>Araneidae</taxon>
        <taxon>Caerostris</taxon>
    </lineage>
</organism>
<protein>
    <submittedName>
        <fullName evidence="1">PiRNA biogenesis protein EXD1</fullName>
    </submittedName>
</protein>
<dbReference type="InterPro" id="IPR052144">
    <property type="entry name" value="piRNA_biogenesis_EXD1"/>
</dbReference>